<evidence type="ECO:0000313" key="7">
    <source>
        <dbReference type="EMBL" id="KAG8469640.1"/>
    </source>
</evidence>
<organism evidence="7 8">
    <name type="scientific">Diacronema lutheri</name>
    <name type="common">Unicellular marine alga</name>
    <name type="synonym">Monochrysis lutheri</name>
    <dbReference type="NCBI Taxonomy" id="2081491"/>
    <lineage>
        <taxon>Eukaryota</taxon>
        <taxon>Haptista</taxon>
        <taxon>Haptophyta</taxon>
        <taxon>Pavlovophyceae</taxon>
        <taxon>Pavlovales</taxon>
        <taxon>Pavlovaceae</taxon>
        <taxon>Diacronema</taxon>
    </lineage>
</organism>
<dbReference type="AlphaFoldDB" id="A0A8J6CGY9"/>
<feature type="binding site" evidence="5">
    <location>
        <position position="281"/>
    </location>
    <ligand>
        <name>Fe cation</name>
        <dbReference type="ChEBI" id="CHEBI:24875"/>
        <note>catalytic</note>
    </ligand>
</feature>
<sequence>MRAQRIVLTTTAPGSAPAASRGTAPTASAAELLEHRSMARDMWRTIALSDARPRDERWDLRARARLLDSPRAAEKLADFCALKGTYYVNGLASCMVGDELVHPFESHGYAKALSLNGDGTATFRARITETACAAVERERGRVVHRGVMSKGLGFPQNLVVPQDRDTANIALRAWPPAPDAPNRVLIASGDNGTPHALDPRTLETRGPLPECVTSMAALEGKRLLAHTRYDAQRGRLVFAATAVAVNGAFGGARSVLDFLEVDEKGEVVSHVTHETDFMVMHDWMITENYYVLPKCPAKLDYAGLGKFLVGIGRGVKVFELDVEQPASLLLIPRHAAAGLSPIEAKARTFYNIFHFCSCHERRTPTGARELVVAAVSFDDYTFGGEMGFDAERADFDPIGWSGGGDVSAPALDEFIVDLDSGEMRSRERLPVLCERTDGQPPIAVPFDMPTIHPLLDGREARFCYAAGAARIEGWFPFNSIVKADLLSRPVGAHVWFAPEHSMVSEPLFLPRGSGGGEWRGAEHEDDGFVVTVLHDAQHGRCELIVFDAARFDEGPFAAIDMGELYPWDVHASWLAGVSF</sequence>
<dbReference type="InterPro" id="IPR004294">
    <property type="entry name" value="Carotenoid_Oase"/>
</dbReference>
<evidence type="ECO:0000313" key="8">
    <source>
        <dbReference type="Proteomes" id="UP000751190"/>
    </source>
</evidence>
<comment type="caution">
    <text evidence="7">The sequence shown here is derived from an EMBL/GenBank/DDBJ whole genome shotgun (WGS) entry which is preliminary data.</text>
</comment>
<feature type="region of interest" description="Disordered" evidence="6">
    <location>
        <begin position="1"/>
        <end position="25"/>
    </location>
</feature>
<keyword evidence="4 5" id="KW-0408">Iron</keyword>
<feature type="binding site" evidence="5">
    <location>
        <position position="226"/>
    </location>
    <ligand>
        <name>Fe cation</name>
        <dbReference type="ChEBI" id="CHEBI:24875"/>
        <note>catalytic</note>
    </ligand>
</feature>
<dbReference type="PANTHER" id="PTHR10543">
    <property type="entry name" value="BETA-CAROTENE DIOXYGENASE"/>
    <property type="match status" value="1"/>
</dbReference>
<evidence type="ECO:0000256" key="2">
    <source>
        <dbReference type="ARBA" id="ARBA00022723"/>
    </source>
</evidence>
<evidence type="ECO:0000256" key="4">
    <source>
        <dbReference type="ARBA" id="ARBA00023004"/>
    </source>
</evidence>
<proteinExistence type="inferred from homology"/>
<dbReference type="GO" id="GO:0016121">
    <property type="term" value="P:carotene catabolic process"/>
    <property type="evidence" value="ECO:0007669"/>
    <property type="project" value="TreeGrafter"/>
</dbReference>
<feature type="binding site" evidence="5">
    <location>
        <position position="354"/>
    </location>
    <ligand>
        <name>Fe cation</name>
        <dbReference type="ChEBI" id="CHEBI:24875"/>
        <note>catalytic</note>
    </ligand>
</feature>
<feature type="compositionally biased region" description="Low complexity" evidence="6">
    <location>
        <begin position="9"/>
        <end position="25"/>
    </location>
</feature>
<reference evidence="7" key="1">
    <citation type="submission" date="2021-05" db="EMBL/GenBank/DDBJ databases">
        <title>The genome of the haptophyte Pavlova lutheri (Diacronema luteri, Pavlovales) - a model for lipid biosynthesis in eukaryotic algae.</title>
        <authorList>
            <person name="Hulatt C.J."/>
            <person name="Posewitz M.C."/>
        </authorList>
    </citation>
    <scope>NUCLEOTIDE SEQUENCE</scope>
    <source>
        <strain evidence="7">NIVA-4/92</strain>
    </source>
</reference>
<dbReference type="PANTHER" id="PTHR10543:SF89">
    <property type="entry name" value="CAROTENOID 9,10(9',10')-CLEAVAGE DIOXYGENASE 1"/>
    <property type="match status" value="1"/>
</dbReference>
<name>A0A8J6CGY9_DIALT</name>
<dbReference type="OMA" id="EAHGHCK"/>
<dbReference type="GO" id="GO:0046872">
    <property type="term" value="F:metal ion binding"/>
    <property type="evidence" value="ECO:0007669"/>
    <property type="project" value="UniProtKB-KW"/>
</dbReference>
<dbReference type="Pfam" id="PF03055">
    <property type="entry name" value="RPE65"/>
    <property type="match status" value="1"/>
</dbReference>
<keyword evidence="8" id="KW-1185">Reference proteome</keyword>
<comment type="cofactor">
    <cofactor evidence="5">
        <name>Fe(2+)</name>
        <dbReference type="ChEBI" id="CHEBI:29033"/>
    </cofactor>
    <text evidence="5">Binds 1 Fe(2+) ion per subunit.</text>
</comment>
<evidence type="ECO:0000256" key="5">
    <source>
        <dbReference type="PIRSR" id="PIRSR604294-1"/>
    </source>
</evidence>
<evidence type="ECO:0000256" key="3">
    <source>
        <dbReference type="ARBA" id="ARBA00023002"/>
    </source>
</evidence>
<evidence type="ECO:0000256" key="6">
    <source>
        <dbReference type="SAM" id="MobiDB-lite"/>
    </source>
</evidence>
<keyword evidence="3" id="KW-0560">Oxidoreductase</keyword>
<protein>
    <submittedName>
        <fullName evidence="7">Uncharacterized protein</fullName>
    </submittedName>
</protein>
<dbReference type="Proteomes" id="UP000751190">
    <property type="component" value="Unassembled WGS sequence"/>
</dbReference>
<gene>
    <name evidence="7" type="ORF">KFE25_006095</name>
</gene>
<dbReference type="OrthoDB" id="1069523at2759"/>
<accession>A0A8J6CGY9</accession>
<dbReference type="GO" id="GO:0010436">
    <property type="term" value="F:carotenoid dioxygenase activity"/>
    <property type="evidence" value="ECO:0007669"/>
    <property type="project" value="TreeGrafter"/>
</dbReference>
<feature type="binding site" evidence="5">
    <location>
        <position position="570"/>
    </location>
    <ligand>
        <name>Fe cation</name>
        <dbReference type="ChEBI" id="CHEBI:24875"/>
        <note>catalytic</note>
    </ligand>
</feature>
<comment type="similarity">
    <text evidence="1">Belongs to the carotenoid oxygenase family.</text>
</comment>
<dbReference type="EMBL" id="JAGTXO010000002">
    <property type="protein sequence ID" value="KAG8469640.1"/>
    <property type="molecule type" value="Genomic_DNA"/>
</dbReference>
<keyword evidence="2 5" id="KW-0479">Metal-binding</keyword>
<evidence type="ECO:0000256" key="1">
    <source>
        <dbReference type="ARBA" id="ARBA00006787"/>
    </source>
</evidence>